<feature type="transmembrane region" description="Helical" evidence="1">
    <location>
        <begin position="41"/>
        <end position="62"/>
    </location>
</feature>
<evidence type="ECO:0000256" key="1">
    <source>
        <dbReference type="SAM" id="Phobius"/>
    </source>
</evidence>
<evidence type="ECO:0000313" key="3">
    <source>
        <dbReference type="Proteomes" id="UP000295706"/>
    </source>
</evidence>
<sequence length="424" mass="49557">MPILTVFYIKLVLCLLLTVAILWTTNKQNLFAKWQRENDKLLFGIGFLAVRLLPFIGIFLLIGEDPRGDVPFFFYKAEAAKSGGFVYRDFWSYHAPLFSYVISLPLWIWHNARAIVLLMVSMETLILWMTYQYYKKKTENALQLTFVYWLLPAAFMYILIDGQEEVWFWGAALLMVAYARKHPQMYEAGIGVFFAMALLFIKVTFIFFLPPLLLIVRKPLKMVLVMAAIGLPVLGFLYWQIGDLFLMPIQHTEQLMTPNLFSVLRPFIELFVTINEKNSPMLNWVGLVFTLLIPSYMAWQHRKQHIIQLLPSLFVATFACMMLFQASAPGAYLIAYLMAVVFELIDLKNMWHMTVLLTINWLTVVQPFVYVYNKQPSYTDFSMFAVPVYLFEYLLQVISVLCYLWILRQSYRHIIRTNQSPAFA</sequence>
<reference evidence="2 3" key="1">
    <citation type="submission" date="2019-02" db="EMBL/GenBank/DDBJ databases">
        <title>Arundinibacter roseus gen. nov., sp. nov., a new member of the family Cytophagaceae.</title>
        <authorList>
            <person name="Szuroczki S."/>
            <person name="Khayer B."/>
            <person name="Sproer C."/>
            <person name="Toumi M."/>
            <person name="Szabo A."/>
            <person name="Felfoldi T."/>
            <person name="Schumann P."/>
            <person name="Toth E."/>
        </authorList>
    </citation>
    <scope>NUCLEOTIDE SEQUENCE [LARGE SCALE GENOMIC DNA]</scope>
    <source>
        <strain evidence="2 3">DMA-k-7a</strain>
    </source>
</reference>
<feature type="transmembrane region" description="Helical" evidence="1">
    <location>
        <begin position="281"/>
        <end position="299"/>
    </location>
</feature>
<dbReference type="RefSeq" id="WP_132121338.1">
    <property type="nucleotide sequence ID" value="NZ_SMJU01000016.1"/>
</dbReference>
<organism evidence="2 3">
    <name type="scientific">Arundinibacter roseus</name>
    <dbReference type="NCBI Taxonomy" id="2070510"/>
    <lineage>
        <taxon>Bacteria</taxon>
        <taxon>Pseudomonadati</taxon>
        <taxon>Bacteroidota</taxon>
        <taxon>Cytophagia</taxon>
        <taxon>Cytophagales</taxon>
        <taxon>Spirosomataceae</taxon>
        <taxon>Arundinibacter</taxon>
    </lineage>
</organism>
<keyword evidence="1" id="KW-1133">Transmembrane helix</keyword>
<dbReference type="AlphaFoldDB" id="A0A4R4K309"/>
<gene>
    <name evidence="2" type="ORF">EZE20_20755</name>
</gene>
<accession>A0A4R4K309</accession>
<dbReference type="Proteomes" id="UP000295706">
    <property type="component" value="Unassembled WGS sequence"/>
</dbReference>
<feature type="transmembrane region" description="Helical" evidence="1">
    <location>
        <begin position="384"/>
        <end position="406"/>
    </location>
</feature>
<feature type="transmembrane region" description="Helical" evidence="1">
    <location>
        <begin position="140"/>
        <end position="159"/>
    </location>
</feature>
<feature type="transmembrane region" description="Helical" evidence="1">
    <location>
        <begin position="188"/>
        <end position="216"/>
    </location>
</feature>
<feature type="transmembrane region" description="Helical" evidence="1">
    <location>
        <begin position="115"/>
        <end position="134"/>
    </location>
</feature>
<proteinExistence type="predicted"/>
<evidence type="ECO:0000313" key="2">
    <source>
        <dbReference type="EMBL" id="TDB60876.1"/>
    </source>
</evidence>
<name>A0A4R4K309_9BACT</name>
<feature type="transmembrane region" description="Helical" evidence="1">
    <location>
        <begin position="6"/>
        <end position="25"/>
    </location>
</feature>
<evidence type="ECO:0008006" key="4">
    <source>
        <dbReference type="Google" id="ProtNLM"/>
    </source>
</evidence>
<comment type="caution">
    <text evidence="2">The sequence shown here is derived from an EMBL/GenBank/DDBJ whole genome shotgun (WGS) entry which is preliminary data.</text>
</comment>
<feature type="transmembrane region" description="Helical" evidence="1">
    <location>
        <begin position="306"/>
        <end position="324"/>
    </location>
</feature>
<keyword evidence="3" id="KW-1185">Reference proteome</keyword>
<feature type="transmembrane region" description="Helical" evidence="1">
    <location>
        <begin position="354"/>
        <end position="372"/>
    </location>
</feature>
<feature type="transmembrane region" description="Helical" evidence="1">
    <location>
        <begin position="223"/>
        <end position="241"/>
    </location>
</feature>
<dbReference type="EMBL" id="SMJU01000016">
    <property type="protein sequence ID" value="TDB60876.1"/>
    <property type="molecule type" value="Genomic_DNA"/>
</dbReference>
<dbReference type="OrthoDB" id="934589at2"/>
<protein>
    <recommendedName>
        <fullName evidence="4">DUF2029 domain-containing protein</fullName>
    </recommendedName>
</protein>
<keyword evidence="1" id="KW-0812">Transmembrane</keyword>
<keyword evidence="1" id="KW-0472">Membrane</keyword>